<dbReference type="Gene3D" id="3.30.10.20">
    <property type="match status" value="1"/>
</dbReference>
<evidence type="ECO:0000313" key="3">
    <source>
        <dbReference type="EMBL" id="TVY03974.1"/>
    </source>
</evidence>
<protein>
    <submittedName>
        <fullName evidence="3">PASTA domain-containing protein</fullName>
    </submittedName>
</protein>
<dbReference type="Proteomes" id="UP000317036">
    <property type="component" value="Unassembled WGS sequence"/>
</dbReference>
<evidence type="ECO:0000256" key="1">
    <source>
        <dbReference type="SAM" id="MobiDB-lite"/>
    </source>
</evidence>
<feature type="domain" description="PASTA" evidence="2">
    <location>
        <begin position="356"/>
        <end position="421"/>
    </location>
</feature>
<dbReference type="Pfam" id="PF03793">
    <property type="entry name" value="PASTA"/>
    <property type="match status" value="1"/>
</dbReference>
<feature type="region of interest" description="Disordered" evidence="1">
    <location>
        <begin position="316"/>
        <end position="336"/>
    </location>
</feature>
<dbReference type="InterPro" id="IPR011009">
    <property type="entry name" value="Kinase-like_dom_sf"/>
</dbReference>
<comment type="caution">
    <text evidence="3">The sequence shown here is derived from an EMBL/GenBank/DDBJ whole genome shotgun (WGS) entry which is preliminary data.</text>
</comment>
<reference evidence="3 4" key="1">
    <citation type="submission" date="2019-07" db="EMBL/GenBank/DDBJ databases">
        <authorList>
            <person name="Kim J."/>
        </authorList>
    </citation>
    <scope>NUCLEOTIDE SEQUENCE [LARGE SCALE GENOMIC DNA]</scope>
    <source>
        <strain evidence="3 4">JC52</strain>
    </source>
</reference>
<dbReference type="SMART" id="SM00740">
    <property type="entry name" value="PASTA"/>
    <property type="match status" value="1"/>
</dbReference>
<feature type="compositionally biased region" description="Basic and acidic residues" evidence="1">
    <location>
        <begin position="235"/>
        <end position="244"/>
    </location>
</feature>
<evidence type="ECO:0000313" key="4">
    <source>
        <dbReference type="Proteomes" id="UP000317036"/>
    </source>
</evidence>
<proteinExistence type="predicted"/>
<name>A0A559JVQ0_9BACL</name>
<dbReference type="InterPro" id="IPR005543">
    <property type="entry name" value="PASTA_dom"/>
</dbReference>
<dbReference type="AlphaFoldDB" id="A0A559JVQ0"/>
<dbReference type="EMBL" id="VNJI01000062">
    <property type="protein sequence ID" value="TVY03974.1"/>
    <property type="molecule type" value="Genomic_DNA"/>
</dbReference>
<feature type="region of interest" description="Disordered" evidence="1">
    <location>
        <begin position="235"/>
        <end position="255"/>
    </location>
</feature>
<dbReference type="PROSITE" id="PS51178">
    <property type="entry name" value="PASTA"/>
    <property type="match status" value="1"/>
</dbReference>
<dbReference type="CDD" id="cd06577">
    <property type="entry name" value="PASTA_pknB"/>
    <property type="match status" value="1"/>
</dbReference>
<dbReference type="OrthoDB" id="2677720at2"/>
<accession>A0A559JVQ0</accession>
<dbReference type="RefSeq" id="WP_144854204.1">
    <property type="nucleotide sequence ID" value="NZ_VNJI01000062.1"/>
</dbReference>
<organism evidence="3 4">
    <name type="scientific">Paenibacillus cremeus</name>
    <dbReference type="NCBI Taxonomy" id="2163881"/>
    <lineage>
        <taxon>Bacteria</taxon>
        <taxon>Bacillati</taxon>
        <taxon>Bacillota</taxon>
        <taxon>Bacilli</taxon>
        <taxon>Bacillales</taxon>
        <taxon>Paenibacillaceae</taxon>
        <taxon>Paenibacillus</taxon>
    </lineage>
</organism>
<gene>
    <name evidence="3" type="ORF">FPZ49_31100</name>
</gene>
<dbReference type="SUPFAM" id="SSF56112">
    <property type="entry name" value="Protein kinase-like (PK-like)"/>
    <property type="match status" value="1"/>
</dbReference>
<evidence type="ECO:0000259" key="2">
    <source>
        <dbReference type="PROSITE" id="PS51178"/>
    </source>
</evidence>
<keyword evidence="4" id="KW-1185">Reference proteome</keyword>
<sequence>MNHIAKRYILEQPLTEITNGLLVRGMDLTFQRSVLLYTFQESDELALQEALRRMKKAFQVSGEHFMHVLDAGSENETLFAVLQAYSGSPLFDRLIDLEITGHKALMYVLELAKGIRETRRNRLPECAVDAKNLWLDDNGRLRIINFWAEGKYGRRGVEGLALLLYQLGAKTDIPTSSISAYSFEMNRLFADLSEPARARAVALASKAYEGLCSLGDFQQELEALLDFGHEGKELPLLKPREPRSQPRITTATDRKNSEQPALFREWIQRLRWPLFAAAGSGVLVLLLWLTLRPLPYHSNGSKPQTTPTTVPTAIATNRTETPKPPPPATSSQARTDVPLNKASEVEAQPENDSTIQAKMGIVPNLVAHTREDAEKLAIASGLRYQFYLEANDADKGIVFKQDLTPGTAVNNGDRISFWVSKGKSNGE</sequence>